<name>A0A0N7M152_9RHOB</name>
<sequence length="97" mass="9777">MGKFTVVCAAILAVAAAPLMFLAVAGGVSEPGVALIVARPGLSPETIIAAAGLAEIGPERAPFGAFAQIDTLDDVKKLQQAGAVFVLDGRKVLELCS</sequence>
<accession>A0A0N7M152</accession>
<dbReference type="Proteomes" id="UP000052022">
    <property type="component" value="Unassembled WGS sequence"/>
</dbReference>
<reference evidence="1 2" key="1">
    <citation type="submission" date="2015-09" db="EMBL/GenBank/DDBJ databases">
        <authorList>
            <consortium name="Swine Surveillance"/>
        </authorList>
    </citation>
    <scope>NUCLEOTIDE SEQUENCE [LARGE SCALE GENOMIC DNA]</scope>
    <source>
        <strain evidence="1 2">CECT 7557</strain>
    </source>
</reference>
<dbReference type="EMBL" id="CYSD01000043">
    <property type="protein sequence ID" value="CUH82297.1"/>
    <property type="molecule type" value="Genomic_DNA"/>
</dbReference>
<dbReference type="RefSeq" id="WP_058291825.1">
    <property type="nucleotide sequence ID" value="NZ_CYSD01000043.1"/>
</dbReference>
<dbReference type="AlphaFoldDB" id="A0A0N7M152"/>
<evidence type="ECO:0000313" key="1">
    <source>
        <dbReference type="EMBL" id="CUH82297.1"/>
    </source>
</evidence>
<gene>
    <name evidence="1" type="ORF">TRM7557_03857</name>
</gene>
<proteinExistence type="predicted"/>
<evidence type="ECO:0000313" key="2">
    <source>
        <dbReference type="Proteomes" id="UP000052022"/>
    </source>
</evidence>
<protein>
    <submittedName>
        <fullName evidence="1">Uncharacterized protein</fullName>
    </submittedName>
</protein>
<organism evidence="1 2">
    <name type="scientific">Tritonibacter multivorans</name>
    <dbReference type="NCBI Taxonomy" id="928856"/>
    <lineage>
        <taxon>Bacteria</taxon>
        <taxon>Pseudomonadati</taxon>
        <taxon>Pseudomonadota</taxon>
        <taxon>Alphaproteobacteria</taxon>
        <taxon>Rhodobacterales</taxon>
        <taxon>Paracoccaceae</taxon>
        <taxon>Tritonibacter</taxon>
    </lineage>
</organism>
<dbReference type="OrthoDB" id="7866935at2"/>
<keyword evidence="2" id="KW-1185">Reference proteome</keyword>